<reference evidence="1" key="1">
    <citation type="submission" date="2020-04" db="EMBL/GenBank/DDBJ databases">
        <authorList>
            <person name="Alioto T."/>
            <person name="Alioto T."/>
            <person name="Gomez Garrido J."/>
        </authorList>
    </citation>
    <scope>NUCLEOTIDE SEQUENCE</scope>
    <source>
        <strain evidence="1">A484AB</strain>
    </source>
</reference>
<dbReference type="InterPro" id="IPR023577">
    <property type="entry name" value="CYTH_domain"/>
</dbReference>
<dbReference type="GO" id="GO:0050333">
    <property type="term" value="F:thiamine triphosphate phosphatase activity"/>
    <property type="evidence" value="ECO:0007669"/>
    <property type="project" value="InterPro"/>
</dbReference>
<gene>
    <name evidence="1" type="ORF">PACLA_8A071062</name>
</gene>
<dbReference type="GO" id="GO:0042357">
    <property type="term" value="P:thiamine diphosphate metabolic process"/>
    <property type="evidence" value="ECO:0007669"/>
    <property type="project" value="TreeGrafter"/>
</dbReference>
<organism evidence="1 2">
    <name type="scientific">Paramuricea clavata</name>
    <name type="common">Red gorgonian</name>
    <name type="synonym">Violescent sea-whip</name>
    <dbReference type="NCBI Taxonomy" id="317549"/>
    <lineage>
        <taxon>Eukaryota</taxon>
        <taxon>Metazoa</taxon>
        <taxon>Cnidaria</taxon>
        <taxon>Anthozoa</taxon>
        <taxon>Octocorallia</taxon>
        <taxon>Malacalcyonacea</taxon>
        <taxon>Plexauridae</taxon>
        <taxon>Paramuricea</taxon>
    </lineage>
</organism>
<comment type="caution">
    <text evidence="1">The sequence shown here is derived from an EMBL/GenBank/DDBJ whole genome shotgun (WGS) entry which is preliminary data.</text>
</comment>
<dbReference type="Pfam" id="PF01928">
    <property type="entry name" value="CYTH"/>
    <property type="match status" value="1"/>
</dbReference>
<proteinExistence type="predicted"/>
<dbReference type="SUPFAM" id="SSF55154">
    <property type="entry name" value="CYTH-like phosphatases"/>
    <property type="match status" value="1"/>
</dbReference>
<dbReference type="GO" id="GO:0000287">
    <property type="term" value="F:magnesium ion binding"/>
    <property type="evidence" value="ECO:0007669"/>
    <property type="project" value="TreeGrafter"/>
</dbReference>
<keyword evidence="2" id="KW-1185">Reference proteome</keyword>
<name>A0A6S7FTD3_PARCT</name>
<evidence type="ECO:0000313" key="1">
    <source>
        <dbReference type="EMBL" id="CAB3979339.1"/>
    </source>
</evidence>
<dbReference type="AlphaFoldDB" id="A0A6S7FTD3"/>
<dbReference type="PANTHER" id="PTHR14586:SF1">
    <property type="entry name" value="THIAMINE-TRIPHOSPHATASE"/>
    <property type="match status" value="1"/>
</dbReference>
<evidence type="ECO:0000313" key="2">
    <source>
        <dbReference type="Proteomes" id="UP001152795"/>
    </source>
</evidence>
<sequence>MFEVEKKFKIPANFTRVLLEQRWTYLKEIHLKDTYFDTESYGLTRNNYWFRKRGTKWQLKCPTQHERETDSVRIDRYQEIEEEKAIFDRLALVLKAESGTVVGETTSNVEIFGLKPIAQFESFRSKYKLGTFTIDLDKTNFGYELGEIEVMCKEKSEMVVATAQIFDMASK</sequence>
<dbReference type="OrthoDB" id="442176at2759"/>
<dbReference type="InterPro" id="IPR039582">
    <property type="entry name" value="THTPA"/>
</dbReference>
<dbReference type="PANTHER" id="PTHR14586">
    <property type="entry name" value="THIAMINE-TRIPHOSPHATASE"/>
    <property type="match status" value="1"/>
</dbReference>
<dbReference type="PROSITE" id="PS51707">
    <property type="entry name" value="CYTH"/>
    <property type="match status" value="1"/>
</dbReference>
<dbReference type="InterPro" id="IPR033469">
    <property type="entry name" value="CYTH-like_dom_sf"/>
</dbReference>
<accession>A0A6S7FTD3</accession>
<dbReference type="Gene3D" id="2.40.320.10">
    <property type="entry name" value="Hypothetical Protein Pfu-838710-001"/>
    <property type="match status" value="1"/>
</dbReference>
<dbReference type="EMBL" id="CACRXK020000188">
    <property type="protein sequence ID" value="CAB3979339.1"/>
    <property type="molecule type" value="Genomic_DNA"/>
</dbReference>
<dbReference type="Proteomes" id="UP001152795">
    <property type="component" value="Unassembled WGS sequence"/>
</dbReference>
<protein>
    <submittedName>
        <fullName evidence="1">Uncharacterized protein</fullName>
    </submittedName>
</protein>